<keyword evidence="7 9" id="KW-0503">Monooxygenase</keyword>
<evidence type="ECO:0000256" key="4">
    <source>
        <dbReference type="ARBA" id="ARBA00022723"/>
    </source>
</evidence>
<keyword evidence="6 8" id="KW-0408">Iron</keyword>
<keyword evidence="12" id="KW-1185">Reference proteome</keyword>
<dbReference type="InterPro" id="IPR002401">
    <property type="entry name" value="Cyt_P450_E_grp-I"/>
</dbReference>
<dbReference type="PRINTS" id="PR00463">
    <property type="entry name" value="EP450I"/>
</dbReference>
<dbReference type="SUPFAM" id="SSF48264">
    <property type="entry name" value="Cytochrome P450"/>
    <property type="match status" value="1"/>
</dbReference>
<name>A0A2B7XFM6_9EURO</name>
<dbReference type="GO" id="GO:0005506">
    <property type="term" value="F:iron ion binding"/>
    <property type="evidence" value="ECO:0007669"/>
    <property type="project" value="InterPro"/>
</dbReference>
<evidence type="ECO:0000313" key="11">
    <source>
        <dbReference type="EMBL" id="PGH07561.1"/>
    </source>
</evidence>
<evidence type="ECO:0000256" key="2">
    <source>
        <dbReference type="ARBA" id="ARBA00010617"/>
    </source>
</evidence>
<evidence type="ECO:0000256" key="8">
    <source>
        <dbReference type="PIRSR" id="PIRSR602401-1"/>
    </source>
</evidence>
<evidence type="ECO:0000313" key="12">
    <source>
        <dbReference type="Proteomes" id="UP000223968"/>
    </source>
</evidence>
<keyword evidence="5 9" id="KW-0560">Oxidoreductase</keyword>
<keyword evidence="10" id="KW-0472">Membrane</keyword>
<dbReference type="InterPro" id="IPR017972">
    <property type="entry name" value="Cyt_P450_CS"/>
</dbReference>
<organism evidence="11 12">
    <name type="scientific">Helicocarpus griseus UAMH5409</name>
    <dbReference type="NCBI Taxonomy" id="1447875"/>
    <lineage>
        <taxon>Eukaryota</taxon>
        <taxon>Fungi</taxon>
        <taxon>Dikarya</taxon>
        <taxon>Ascomycota</taxon>
        <taxon>Pezizomycotina</taxon>
        <taxon>Eurotiomycetes</taxon>
        <taxon>Eurotiomycetidae</taxon>
        <taxon>Onygenales</taxon>
        <taxon>Ajellomycetaceae</taxon>
        <taxon>Helicocarpus</taxon>
    </lineage>
</organism>
<dbReference type="PROSITE" id="PS00086">
    <property type="entry name" value="CYTOCHROME_P450"/>
    <property type="match status" value="1"/>
</dbReference>
<dbReference type="GO" id="GO:0016705">
    <property type="term" value="F:oxidoreductase activity, acting on paired donors, with incorporation or reduction of molecular oxygen"/>
    <property type="evidence" value="ECO:0007669"/>
    <property type="project" value="InterPro"/>
</dbReference>
<comment type="caution">
    <text evidence="11">The sequence shown here is derived from an EMBL/GenBank/DDBJ whole genome shotgun (WGS) entry which is preliminary data.</text>
</comment>
<dbReference type="InterPro" id="IPR001128">
    <property type="entry name" value="Cyt_P450"/>
</dbReference>
<dbReference type="CDD" id="cd11062">
    <property type="entry name" value="CYP58-like"/>
    <property type="match status" value="1"/>
</dbReference>
<dbReference type="PANTHER" id="PTHR24305:SF157">
    <property type="entry name" value="N-ACETYLTRYPTOPHAN 6-HYDROXYLASE IVOC-RELATED"/>
    <property type="match status" value="1"/>
</dbReference>
<feature type="binding site" description="axial binding residue" evidence="8">
    <location>
        <position position="353"/>
    </location>
    <ligand>
        <name>heme</name>
        <dbReference type="ChEBI" id="CHEBI:30413"/>
    </ligand>
    <ligandPart>
        <name>Fe</name>
        <dbReference type="ChEBI" id="CHEBI:18248"/>
    </ligandPart>
</feature>
<dbReference type="Gene3D" id="1.10.630.10">
    <property type="entry name" value="Cytochrome P450"/>
    <property type="match status" value="1"/>
</dbReference>
<comment type="cofactor">
    <cofactor evidence="1 8">
        <name>heme</name>
        <dbReference type="ChEBI" id="CHEBI:30413"/>
    </cofactor>
</comment>
<evidence type="ECO:0008006" key="13">
    <source>
        <dbReference type="Google" id="ProtNLM"/>
    </source>
</evidence>
<evidence type="ECO:0000256" key="5">
    <source>
        <dbReference type="ARBA" id="ARBA00023002"/>
    </source>
</evidence>
<dbReference type="PANTHER" id="PTHR24305">
    <property type="entry name" value="CYTOCHROME P450"/>
    <property type="match status" value="1"/>
</dbReference>
<dbReference type="STRING" id="1447875.A0A2B7XFM6"/>
<dbReference type="EMBL" id="PDNB01000108">
    <property type="protein sequence ID" value="PGH07561.1"/>
    <property type="molecule type" value="Genomic_DNA"/>
</dbReference>
<evidence type="ECO:0000256" key="9">
    <source>
        <dbReference type="RuleBase" id="RU000461"/>
    </source>
</evidence>
<sequence length="411" mass="46126">MVEELKSWIVYLPGNRISKKVDGIQFKLFCLTHTKADALPPSHVVLDALDVSTMSSASASKENLITILIALDHAFFAFAADLVGQFTCGELPQLLNEPDFSPQWNKSVQGLLRMVPVLRHFGWALQLLMLVPVSLLKALHPEAAGFKMYTLVGEERVDKVKSEITKETKDSNVEQKQSVFHHILKSDLHPSEKGPARLKSEALAFFGAGTITTATTLGLITYYVLADSRIEKRLREELKDVTAAFPEEVPLWADLEKLPYLQGCIKEGLQSVWEINLGRFFRRNVRIAPDVELQYKEWTISKNTTVGISISSMHMDPEVCPEPYKFKPDRWVGDYNPLMNRNFVPFSRGSRNCLGMNLALAELYVCIAVLFRPGGYEMSLVGTDESDMVLVHDSEVGVPKRDSKGLNVRVD</sequence>
<keyword evidence="4 8" id="KW-0479">Metal-binding</keyword>
<dbReference type="PRINTS" id="PR00385">
    <property type="entry name" value="P450"/>
</dbReference>
<dbReference type="AlphaFoldDB" id="A0A2B7XFM6"/>
<evidence type="ECO:0000256" key="10">
    <source>
        <dbReference type="SAM" id="Phobius"/>
    </source>
</evidence>
<evidence type="ECO:0000256" key="6">
    <source>
        <dbReference type="ARBA" id="ARBA00023004"/>
    </source>
</evidence>
<dbReference type="Proteomes" id="UP000223968">
    <property type="component" value="Unassembled WGS sequence"/>
</dbReference>
<dbReference type="Pfam" id="PF00067">
    <property type="entry name" value="p450"/>
    <property type="match status" value="1"/>
</dbReference>
<evidence type="ECO:0000256" key="1">
    <source>
        <dbReference type="ARBA" id="ARBA00001971"/>
    </source>
</evidence>
<dbReference type="GO" id="GO:0020037">
    <property type="term" value="F:heme binding"/>
    <property type="evidence" value="ECO:0007669"/>
    <property type="project" value="InterPro"/>
</dbReference>
<keyword evidence="10" id="KW-1133">Transmembrane helix</keyword>
<feature type="transmembrane region" description="Helical" evidence="10">
    <location>
        <begin position="202"/>
        <end position="225"/>
    </location>
</feature>
<evidence type="ECO:0000256" key="3">
    <source>
        <dbReference type="ARBA" id="ARBA00022617"/>
    </source>
</evidence>
<dbReference type="InterPro" id="IPR050121">
    <property type="entry name" value="Cytochrome_P450_monoxygenase"/>
</dbReference>
<dbReference type="OrthoDB" id="3945418at2759"/>
<reference evidence="11 12" key="1">
    <citation type="submission" date="2017-10" db="EMBL/GenBank/DDBJ databases">
        <title>Comparative genomics in systemic dimorphic fungi from Ajellomycetaceae.</title>
        <authorList>
            <person name="Munoz J.F."/>
            <person name="Mcewen J.G."/>
            <person name="Clay O.K."/>
            <person name="Cuomo C.A."/>
        </authorList>
    </citation>
    <scope>NUCLEOTIDE SEQUENCE [LARGE SCALE GENOMIC DNA]</scope>
    <source>
        <strain evidence="11 12">UAMH5409</strain>
    </source>
</reference>
<dbReference type="GO" id="GO:0004497">
    <property type="term" value="F:monooxygenase activity"/>
    <property type="evidence" value="ECO:0007669"/>
    <property type="project" value="UniProtKB-KW"/>
</dbReference>
<accession>A0A2B7XFM6</accession>
<protein>
    <recommendedName>
        <fullName evidence="13">Cytochrome P450</fullName>
    </recommendedName>
</protein>
<comment type="similarity">
    <text evidence="2 9">Belongs to the cytochrome P450 family.</text>
</comment>
<proteinExistence type="inferred from homology"/>
<evidence type="ECO:0000256" key="7">
    <source>
        <dbReference type="ARBA" id="ARBA00023033"/>
    </source>
</evidence>
<gene>
    <name evidence="11" type="ORF">AJ79_06231</name>
</gene>
<dbReference type="InterPro" id="IPR036396">
    <property type="entry name" value="Cyt_P450_sf"/>
</dbReference>
<keyword evidence="3 8" id="KW-0349">Heme</keyword>
<keyword evidence="10" id="KW-0812">Transmembrane</keyword>